<name>A0AAV4X043_CAEEX</name>
<feature type="region of interest" description="Disordered" evidence="1">
    <location>
        <begin position="59"/>
        <end position="81"/>
    </location>
</feature>
<organism evidence="2 3">
    <name type="scientific">Caerostris extrusa</name>
    <name type="common">Bark spider</name>
    <name type="synonym">Caerostris bankana</name>
    <dbReference type="NCBI Taxonomy" id="172846"/>
    <lineage>
        <taxon>Eukaryota</taxon>
        <taxon>Metazoa</taxon>
        <taxon>Ecdysozoa</taxon>
        <taxon>Arthropoda</taxon>
        <taxon>Chelicerata</taxon>
        <taxon>Arachnida</taxon>
        <taxon>Araneae</taxon>
        <taxon>Araneomorphae</taxon>
        <taxon>Entelegynae</taxon>
        <taxon>Araneoidea</taxon>
        <taxon>Araneidae</taxon>
        <taxon>Caerostris</taxon>
    </lineage>
</organism>
<reference evidence="2 3" key="1">
    <citation type="submission" date="2021-06" db="EMBL/GenBank/DDBJ databases">
        <title>Caerostris extrusa draft genome.</title>
        <authorList>
            <person name="Kono N."/>
            <person name="Arakawa K."/>
        </authorList>
    </citation>
    <scope>NUCLEOTIDE SEQUENCE [LARGE SCALE GENOMIC DNA]</scope>
</reference>
<dbReference type="EMBL" id="BPLR01016922">
    <property type="protein sequence ID" value="GIY87315.1"/>
    <property type="molecule type" value="Genomic_DNA"/>
</dbReference>
<feature type="compositionally biased region" description="Polar residues" evidence="1">
    <location>
        <begin position="70"/>
        <end position="81"/>
    </location>
</feature>
<sequence>MDHINIMRHQLKYFEVQLQFNPGPAITADIQAGRLQTSQDIDAAIAKLETTKNSRGDVINHKSRHRKTRLSTTHQQLPNLQ</sequence>
<proteinExistence type="predicted"/>
<evidence type="ECO:0000313" key="2">
    <source>
        <dbReference type="EMBL" id="GIY87315.1"/>
    </source>
</evidence>
<gene>
    <name evidence="2" type="ORF">CEXT_640501</name>
</gene>
<dbReference type="AlphaFoldDB" id="A0AAV4X043"/>
<evidence type="ECO:0000313" key="3">
    <source>
        <dbReference type="Proteomes" id="UP001054945"/>
    </source>
</evidence>
<dbReference type="Proteomes" id="UP001054945">
    <property type="component" value="Unassembled WGS sequence"/>
</dbReference>
<protein>
    <submittedName>
        <fullName evidence="2">Uncharacterized protein</fullName>
    </submittedName>
</protein>
<accession>A0AAV4X043</accession>
<keyword evidence="3" id="KW-1185">Reference proteome</keyword>
<evidence type="ECO:0000256" key="1">
    <source>
        <dbReference type="SAM" id="MobiDB-lite"/>
    </source>
</evidence>
<comment type="caution">
    <text evidence="2">The sequence shown here is derived from an EMBL/GenBank/DDBJ whole genome shotgun (WGS) entry which is preliminary data.</text>
</comment>